<name>A0A5M3ZDR0_ASPTE</name>
<feature type="compositionally biased region" description="Polar residues" evidence="1">
    <location>
        <begin position="61"/>
        <end position="71"/>
    </location>
</feature>
<comment type="caution">
    <text evidence="2">The sequence shown here is derived from an EMBL/GenBank/DDBJ whole genome shotgun (WGS) entry which is preliminary data.</text>
</comment>
<dbReference type="EMBL" id="BLJY01000016">
    <property type="protein sequence ID" value="GFF21734.1"/>
    <property type="molecule type" value="Genomic_DNA"/>
</dbReference>
<organism evidence="2 3">
    <name type="scientific">Aspergillus terreus</name>
    <dbReference type="NCBI Taxonomy" id="33178"/>
    <lineage>
        <taxon>Eukaryota</taxon>
        <taxon>Fungi</taxon>
        <taxon>Dikarya</taxon>
        <taxon>Ascomycota</taxon>
        <taxon>Pezizomycotina</taxon>
        <taxon>Eurotiomycetes</taxon>
        <taxon>Eurotiomycetidae</taxon>
        <taxon>Eurotiales</taxon>
        <taxon>Aspergillaceae</taxon>
        <taxon>Aspergillus</taxon>
        <taxon>Aspergillus subgen. Circumdati</taxon>
    </lineage>
</organism>
<evidence type="ECO:0000313" key="2">
    <source>
        <dbReference type="EMBL" id="GFF21734.1"/>
    </source>
</evidence>
<dbReference type="VEuPathDB" id="FungiDB:ATEG_10315"/>
<evidence type="ECO:0000256" key="1">
    <source>
        <dbReference type="SAM" id="MobiDB-lite"/>
    </source>
</evidence>
<gene>
    <name evidence="2" type="ORF">ATEIFO6365_0016005800</name>
</gene>
<sequence>MPMTWNSDANEKVPLLFGVIAQMNQMNIKLNYDQLAMHMGSECTAVAVKLHLQRLRRQVEGSKSAQNTPNASPAKRKATREPKTPTKRGKGKQASLKEGIELTVKEDDEEDNKMKVKKEADYDFDSAV</sequence>
<accession>A0A5M3ZDR0</accession>
<feature type="region of interest" description="Disordered" evidence="1">
    <location>
        <begin position="57"/>
        <end position="128"/>
    </location>
</feature>
<dbReference type="Proteomes" id="UP000452235">
    <property type="component" value="Unassembled WGS sequence"/>
</dbReference>
<keyword evidence="3" id="KW-1185">Reference proteome</keyword>
<reference evidence="2 3" key="1">
    <citation type="submission" date="2020-01" db="EMBL/GenBank/DDBJ databases">
        <title>Aspergillus terreus IFO 6365 whole genome shotgun sequence.</title>
        <authorList>
            <person name="Kanamasa S."/>
            <person name="Takahashi H."/>
        </authorList>
    </citation>
    <scope>NUCLEOTIDE SEQUENCE [LARGE SCALE GENOMIC DNA]</scope>
    <source>
        <strain evidence="2 3">IFO 6365</strain>
    </source>
</reference>
<dbReference type="AlphaFoldDB" id="A0A5M3ZDR0"/>
<evidence type="ECO:0000313" key="3">
    <source>
        <dbReference type="Proteomes" id="UP000452235"/>
    </source>
</evidence>
<protein>
    <submittedName>
        <fullName evidence="2">Uncharacterized protein</fullName>
    </submittedName>
</protein>
<proteinExistence type="predicted"/>
<dbReference type="OrthoDB" id="5418867at2759"/>
<feature type="compositionally biased region" description="Basic and acidic residues" evidence="1">
    <location>
        <begin position="112"/>
        <end position="121"/>
    </location>
</feature>